<dbReference type="AlphaFoldDB" id="A0A7R8ZPV0"/>
<protein>
    <submittedName>
        <fullName evidence="2">Uncharacterized protein</fullName>
    </submittedName>
</protein>
<name>A0A7R8ZPV0_9CRUS</name>
<feature type="compositionally biased region" description="Polar residues" evidence="1">
    <location>
        <begin position="138"/>
        <end position="147"/>
    </location>
</feature>
<dbReference type="PANTHER" id="PTHR47485:SF1">
    <property type="entry name" value="THYLAKOID LUMENAL 17.4 KDA PROTEIN, CHLOROPLASTIC"/>
    <property type="match status" value="1"/>
</dbReference>
<organism evidence="2">
    <name type="scientific">Cyprideis torosa</name>
    <dbReference type="NCBI Taxonomy" id="163714"/>
    <lineage>
        <taxon>Eukaryota</taxon>
        <taxon>Metazoa</taxon>
        <taxon>Ecdysozoa</taxon>
        <taxon>Arthropoda</taxon>
        <taxon>Crustacea</taxon>
        <taxon>Oligostraca</taxon>
        <taxon>Ostracoda</taxon>
        <taxon>Podocopa</taxon>
        <taxon>Podocopida</taxon>
        <taxon>Cytherocopina</taxon>
        <taxon>Cytheroidea</taxon>
        <taxon>Cytherideidae</taxon>
        <taxon>Cyprideis</taxon>
    </lineage>
</organism>
<sequence length="941" mass="103051">MPIYCFELILNASTAHHSCVAGEGDSKTTFGERRPRVKCKWSPLNRDVIPHQRLALVRPGKRERASHHLLLTRVEKCRTPLLPANDLRLCSQPTTYASAPNQPPTPLLPANDVRLCSQPTTYASAPSQRRTPLLPTSHYASAPSQRPTPLLPANDLRLCSQPATYASAPNRCISDEGGRAAFRRPFPVRVRSSPHRKCLRFAPSKGAVARTQVHRKAVLLVADSWPGSPLSVGDAHLSEDFSPTNYRSRLPMVYQGPRVARFSDVTFYLLMFCTKCSETRLGTVDPASSLSLLVSRLRCLSVKARSVPNERLKILVKTLQLVTRARHSNVGDGEAKKVCFGGDRVETPLPEAMAKRTQIHTNNTSELKSNCAGLNCAAIVCAGMIRAGGNCAGVTIALGSDCAVWCHILPPMLQRRCSRVGTALLTVGFLPNPAEWWLHWPAQLRPAQLIAAQLIPAQLRPAQLIPAQLRPAQLIPAQLRSAQLMPAQLRPAQLIPAQLRPAQLIPAQLRPAQLIPAQLRPAQLIPAQLRPAQLIPAQLRPAQLIPAQLRPAQLIPAQLRPAQLIPAQLRPAQLIPAQLRPAQLIPAQLRPAQLIPAQLRPAQLIPAQLRPAQLIPAQLRPAQLIPAQLRPAQLIPAQLRPAQLIPAQLRPAQLIPAQLRPAQLIPAQLRPAQLIPAQLRPAQLIPAQLRPAQLIPAQLRPAQLIPAQLRPAQLIPAQLRPAQLIPAQLRPAQLIPAQLRPAQLIPAQLRPAQLIPAQLRPAQLIPAQLRPAQLIPAQLRPAQLIQAQLRPAQLIPAQLRPAQLIPAQLRSAQLIPAQSEGHRQRNRGSQKALNFKLVSYTLLRVSEPEVDMTVARKITAHGLDANGAIKEVEDAPPFQWNFEPELYDLVQKVTVVKGEDAYLPCRFKHLGERARRGFKGLVIHPAAVGLSAVLNIVQVVG</sequence>
<proteinExistence type="predicted"/>
<evidence type="ECO:0000313" key="2">
    <source>
        <dbReference type="EMBL" id="CAD7227133.1"/>
    </source>
</evidence>
<gene>
    <name evidence="2" type="ORF">CTOB1V02_LOCUS5042</name>
</gene>
<dbReference type="Gene3D" id="2.160.20.80">
    <property type="entry name" value="E3 ubiquitin-protein ligase SopA"/>
    <property type="match status" value="2"/>
</dbReference>
<accession>A0A7R8ZPV0</accession>
<feature type="region of interest" description="Disordered" evidence="1">
    <location>
        <begin position="122"/>
        <end position="151"/>
    </location>
</feature>
<dbReference type="PANTHER" id="PTHR47485">
    <property type="entry name" value="THYLAKOID LUMENAL 17.4 KDA PROTEIN, CHLOROPLASTIC"/>
    <property type="match status" value="1"/>
</dbReference>
<dbReference type="OrthoDB" id="7400802at2759"/>
<reference evidence="2" key="1">
    <citation type="submission" date="2020-11" db="EMBL/GenBank/DDBJ databases">
        <authorList>
            <person name="Tran Van P."/>
        </authorList>
    </citation>
    <scope>NUCLEOTIDE SEQUENCE</scope>
</reference>
<dbReference type="SUPFAM" id="SSF141571">
    <property type="entry name" value="Pentapeptide repeat-like"/>
    <property type="match status" value="3"/>
</dbReference>
<dbReference type="EMBL" id="OB661043">
    <property type="protein sequence ID" value="CAD7227133.1"/>
    <property type="molecule type" value="Genomic_DNA"/>
</dbReference>
<evidence type="ECO:0000256" key="1">
    <source>
        <dbReference type="SAM" id="MobiDB-lite"/>
    </source>
</evidence>